<protein>
    <submittedName>
        <fullName evidence="1">Uncharacterized protein</fullName>
    </submittedName>
</protein>
<name>A0A8H7A9J2_9EURO</name>
<comment type="caution">
    <text evidence="1">The sequence shown here is derived from an EMBL/GenBank/DDBJ whole genome shotgun (WGS) entry which is preliminary data.</text>
</comment>
<gene>
    <name evidence="1" type="ORF">GJ744_004338</name>
</gene>
<dbReference type="EMBL" id="JAACFV010000198">
    <property type="protein sequence ID" value="KAF7503091.1"/>
    <property type="molecule type" value="Genomic_DNA"/>
</dbReference>
<proteinExistence type="predicted"/>
<keyword evidence="2" id="KW-1185">Reference proteome</keyword>
<accession>A0A8H7A9J2</accession>
<reference evidence="1" key="1">
    <citation type="submission" date="2020-02" db="EMBL/GenBank/DDBJ databases">
        <authorList>
            <person name="Palmer J.M."/>
        </authorList>
    </citation>
    <scope>NUCLEOTIDE SEQUENCE</scope>
    <source>
        <strain evidence="1">EPUS1.4</strain>
        <tissue evidence="1">Thallus</tissue>
    </source>
</reference>
<sequence length="171" mass="19061">MANPDQILFGLRSRSGLANSLITWTPSWSGHAPAASSPHSKGPVSCSSAYFEFWHLGRTTLPLEFPLHQNPRFYDGMTRFVSGFIASGILSYYEFLLSFSAFEKEQACQHYHAESCASSRLTLSWWDGDLLHYEAEHWRLALKKVFKLYSQAGAGCQGICSSDPSNTVATK</sequence>
<evidence type="ECO:0000313" key="2">
    <source>
        <dbReference type="Proteomes" id="UP000606974"/>
    </source>
</evidence>
<dbReference type="Proteomes" id="UP000606974">
    <property type="component" value="Unassembled WGS sequence"/>
</dbReference>
<organism evidence="1 2">
    <name type="scientific">Endocarpon pusillum</name>
    <dbReference type="NCBI Taxonomy" id="364733"/>
    <lineage>
        <taxon>Eukaryota</taxon>
        <taxon>Fungi</taxon>
        <taxon>Dikarya</taxon>
        <taxon>Ascomycota</taxon>
        <taxon>Pezizomycotina</taxon>
        <taxon>Eurotiomycetes</taxon>
        <taxon>Chaetothyriomycetidae</taxon>
        <taxon>Verrucariales</taxon>
        <taxon>Verrucariaceae</taxon>
        <taxon>Endocarpon</taxon>
    </lineage>
</organism>
<dbReference type="AlphaFoldDB" id="A0A8H7A9J2"/>
<evidence type="ECO:0000313" key="1">
    <source>
        <dbReference type="EMBL" id="KAF7503091.1"/>
    </source>
</evidence>